<dbReference type="InterPro" id="IPR015168">
    <property type="entry name" value="SsuA/THI5"/>
</dbReference>
<keyword evidence="7" id="KW-1185">Reference proteome</keyword>
<dbReference type="Pfam" id="PF09084">
    <property type="entry name" value="NMT1"/>
    <property type="match status" value="1"/>
</dbReference>
<feature type="domain" description="SsuA/THI5-like" evidence="5">
    <location>
        <begin position="59"/>
        <end position="260"/>
    </location>
</feature>
<dbReference type="EMBL" id="JBHRYJ010000001">
    <property type="protein sequence ID" value="MFC3674881.1"/>
    <property type="molecule type" value="Genomic_DNA"/>
</dbReference>
<organism evidence="6 7">
    <name type="scientific">Ferrovibrio xuzhouensis</name>
    <dbReference type="NCBI Taxonomy" id="1576914"/>
    <lineage>
        <taxon>Bacteria</taxon>
        <taxon>Pseudomonadati</taxon>
        <taxon>Pseudomonadota</taxon>
        <taxon>Alphaproteobacteria</taxon>
        <taxon>Rhodospirillales</taxon>
        <taxon>Rhodospirillaceae</taxon>
        <taxon>Ferrovibrio</taxon>
    </lineage>
</organism>
<accession>A0ABV7VE41</accession>
<keyword evidence="3 4" id="KW-0732">Signal</keyword>
<evidence type="ECO:0000256" key="2">
    <source>
        <dbReference type="ARBA" id="ARBA00010742"/>
    </source>
</evidence>
<comment type="similarity">
    <text evidence="2">Belongs to the bacterial solute-binding protein SsuA/TauA family.</text>
</comment>
<dbReference type="PANTHER" id="PTHR30024">
    <property type="entry name" value="ALIPHATIC SULFONATES-BINDING PROTEIN-RELATED"/>
    <property type="match status" value="1"/>
</dbReference>
<evidence type="ECO:0000313" key="7">
    <source>
        <dbReference type="Proteomes" id="UP001595711"/>
    </source>
</evidence>
<evidence type="ECO:0000256" key="3">
    <source>
        <dbReference type="ARBA" id="ARBA00022729"/>
    </source>
</evidence>
<evidence type="ECO:0000256" key="4">
    <source>
        <dbReference type="SAM" id="SignalP"/>
    </source>
</evidence>
<proteinExistence type="inferred from homology"/>
<evidence type="ECO:0000259" key="5">
    <source>
        <dbReference type="Pfam" id="PF09084"/>
    </source>
</evidence>
<feature type="chain" id="PRO_5045888038" evidence="4">
    <location>
        <begin position="30"/>
        <end position="328"/>
    </location>
</feature>
<comment type="subcellular location">
    <subcellularLocation>
        <location evidence="1">Periplasm</location>
    </subcellularLocation>
</comment>
<reference evidence="7" key="1">
    <citation type="journal article" date="2019" name="Int. J. Syst. Evol. Microbiol.">
        <title>The Global Catalogue of Microorganisms (GCM) 10K type strain sequencing project: providing services to taxonomists for standard genome sequencing and annotation.</title>
        <authorList>
            <consortium name="The Broad Institute Genomics Platform"/>
            <consortium name="The Broad Institute Genome Sequencing Center for Infectious Disease"/>
            <person name="Wu L."/>
            <person name="Ma J."/>
        </authorList>
    </citation>
    <scope>NUCLEOTIDE SEQUENCE [LARGE SCALE GENOMIC DNA]</scope>
    <source>
        <strain evidence="7">KCTC 42182</strain>
    </source>
</reference>
<comment type="caution">
    <text evidence="6">The sequence shown here is derived from an EMBL/GenBank/DDBJ whole genome shotgun (WGS) entry which is preliminary data.</text>
</comment>
<feature type="signal peptide" evidence="4">
    <location>
        <begin position="1"/>
        <end position="29"/>
    </location>
</feature>
<dbReference type="RefSeq" id="WP_379722428.1">
    <property type="nucleotide sequence ID" value="NZ_JBHRYJ010000001.1"/>
</dbReference>
<protein>
    <submittedName>
        <fullName evidence="6">ABC transporter substrate-binding protein</fullName>
    </submittedName>
</protein>
<dbReference type="PANTHER" id="PTHR30024:SF47">
    <property type="entry name" value="TAURINE-BINDING PERIPLASMIC PROTEIN"/>
    <property type="match status" value="1"/>
</dbReference>
<dbReference type="Proteomes" id="UP001595711">
    <property type="component" value="Unassembled WGS sequence"/>
</dbReference>
<dbReference type="Gene3D" id="3.40.190.10">
    <property type="entry name" value="Periplasmic binding protein-like II"/>
    <property type="match status" value="2"/>
</dbReference>
<evidence type="ECO:0000313" key="6">
    <source>
        <dbReference type="EMBL" id="MFC3674881.1"/>
    </source>
</evidence>
<gene>
    <name evidence="6" type="ORF">ACFOOQ_04945</name>
</gene>
<evidence type="ECO:0000256" key="1">
    <source>
        <dbReference type="ARBA" id="ARBA00004418"/>
    </source>
</evidence>
<sequence>MKKTAWIQNGMRMALAAAALTSIAGTASAADKVQVVVFGPPSLGAFLPPVIKAQKLDEANGLDIDFVQRPPDAYATQFNSGEFKVGGSAALLTVGLASTKGVKVSYLFNLFDYWAAVVTRKPEIKTITDLAGKSLAAARGTTSYAMFEWLASRQGLDTSKISAINTTTPGLIGYALANRADAVQLWEPAYSTLKLKAPDIHLIDLNIKKEWTKFAGSPDLPYLGVAAHQDWIQQNPKLVDGLYKSYKAAADWITAHPKEAAAIIVPKDEDGQQGVIADLIVQKERLGMNVKWASDQRKEIEAVYKAGVESGRLKEMPETATIYQAPKR</sequence>
<name>A0ABV7VE41_9PROT</name>
<dbReference type="SUPFAM" id="SSF53850">
    <property type="entry name" value="Periplasmic binding protein-like II"/>
    <property type="match status" value="1"/>
</dbReference>